<keyword evidence="5 8" id="KW-0676">Redox-active center</keyword>
<dbReference type="Proteomes" id="UP000473091">
    <property type="component" value="Unassembled WGS sequence"/>
</dbReference>
<dbReference type="RefSeq" id="WP_090487187.1">
    <property type="nucleotide sequence ID" value="NZ_VTVE01000001.1"/>
</dbReference>
<dbReference type="PROSITE" id="PS51352">
    <property type="entry name" value="THIOREDOXIN_2"/>
    <property type="match status" value="1"/>
</dbReference>
<evidence type="ECO:0000259" key="9">
    <source>
        <dbReference type="PROSITE" id="PS51352"/>
    </source>
</evidence>
<keyword evidence="3" id="KW-0249">Electron transport</keyword>
<keyword evidence="2" id="KW-0813">Transport</keyword>
<reference evidence="10 11" key="1">
    <citation type="submission" date="2019-09" db="EMBL/GenBank/DDBJ databases">
        <authorList>
            <person name="Pidcock S.E."/>
            <person name="Huws S.A."/>
        </authorList>
    </citation>
    <scope>NUCLEOTIDE SEQUENCE [LARGE SCALE GENOMIC DNA]</scope>
    <source>
        <strain evidence="10 11">MZ8</strain>
    </source>
</reference>
<dbReference type="Pfam" id="PF00085">
    <property type="entry name" value="Thioredoxin"/>
    <property type="match status" value="1"/>
</dbReference>
<evidence type="ECO:0000256" key="1">
    <source>
        <dbReference type="ARBA" id="ARBA00008987"/>
    </source>
</evidence>
<dbReference type="EMBL" id="VTVE01000001">
    <property type="protein sequence ID" value="NEX01404.1"/>
    <property type="molecule type" value="Genomic_DNA"/>
</dbReference>
<dbReference type="CDD" id="cd02947">
    <property type="entry name" value="TRX_family"/>
    <property type="match status" value="1"/>
</dbReference>
<dbReference type="InterPro" id="IPR013766">
    <property type="entry name" value="Thioredoxin_domain"/>
</dbReference>
<feature type="site" description="Contributes to redox potential value" evidence="7">
    <location>
        <position position="31"/>
    </location>
</feature>
<evidence type="ECO:0000313" key="11">
    <source>
        <dbReference type="Proteomes" id="UP000473091"/>
    </source>
</evidence>
<feature type="domain" description="Thioredoxin" evidence="9">
    <location>
        <begin position="1"/>
        <end position="105"/>
    </location>
</feature>
<feature type="active site" description="Nucleophile" evidence="7">
    <location>
        <position position="30"/>
    </location>
</feature>
<dbReference type="InterPro" id="IPR036249">
    <property type="entry name" value="Thioredoxin-like_sf"/>
</dbReference>
<evidence type="ECO:0000256" key="6">
    <source>
        <dbReference type="PIRNR" id="PIRNR000077"/>
    </source>
</evidence>
<evidence type="ECO:0000256" key="5">
    <source>
        <dbReference type="ARBA" id="ARBA00023284"/>
    </source>
</evidence>
<feature type="site" description="Contributes to redox potential value" evidence="7">
    <location>
        <position position="32"/>
    </location>
</feature>
<name>A0A6M0LFR9_PSEXY</name>
<accession>A0A6M0LFR9</accession>
<dbReference type="PANTHER" id="PTHR45663:SF11">
    <property type="entry name" value="GEO12009P1"/>
    <property type="match status" value="1"/>
</dbReference>
<feature type="site" description="Deprotonates C-terminal active site Cys" evidence="7">
    <location>
        <position position="24"/>
    </location>
</feature>
<dbReference type="PANTHER" id="PTHR45663">
    <property type="entry name" value="GEO12009P1"/>
    <property type="match status" value="1"/>
</dbReference>
<dbReference type="InterPro" id="IPR005746">
    <property type="entry name" value="Thioredoxin"/>
</dbReference>
<evidence type="ECO:0000313" key="10">
    <source>
        <dbReference type="EMBL" id="NEX01404.1"/>
    </source>
</evidence>
<dbReference type="AlphaFoldDB" id="A0A6M0LFR9"/>
<gene>
    <name evidence="10" type="ORF">F0Q01_05855</name>
</gene>
<sequence>MAARIYADDFKSKVLDSEIPVLVDFYSDSCVACKKLAPVLCELEEDYEGKLNIYKVNTNYEGDLAKEFNVLSNPTLVLFKDGKDIDKQIGAKDYDDLSDWIDSNI</sequence>
<evidence type="ECO:0000256" key="3">
    <source>
        <dbReference type="ARBA" id="ARBA00022982"/>
    </source>
</evidence>
<dbReference type="Gene3D" id="3.40.30.10">
    <property type="entry name" value="Glutaredoxin"/>
    <property type="match status" value="1"/>
</dbReference>
<dbReference type="GO" id="GO:0015035">
    <property type="term" value="F:protein-disulfide reductase activity"/>
    <property type="evidence" value="ECO:0007669"/>
    <property type="project" value="InterPro"/>
</dbReference>
<reference evidence="10 11" key="2">
    <citation type="submission" date="2020-03" db="EMBL/GenBank/DDBJ databases">
        <title>Investigating the evolutionary divergence of the Butyrivibrio group.</title>
        <authorList>
            <person name="Skvortsov T."/>
            <person name="Santos F.G."/>
            <person name="Ting K.S."/>
            <person name="Creevey C.J."/>
        </authorList>
    </citation>
    <scope>NUCLEOTIDE SEQUENCE [LARGE SCALE GENOMIC DNA]</scope>
    <source>
        <strain evidence="10 11">MZ8</strain>
    </source>
</reference>
<evidence type="ECO:0000256" key="2">
    <source>
        <dbReference type="ARBA" id="ARBA00022448"/>
    </source>
</evidence>
<feature type="disulfide bond" description="Redox-active" evidence="8">
    <location>
        <begin position="30"/>
        <end position="33"/>
    </location>
</feature>
<dbReference type="SUPFAM" id="SSF52833">
    <property type="entry name" value="Thioredoxin-like"/>
    <property type="match status" value="1"/>
</dbReference>
<dbReference type="GO" id="GO:0005737">
    <property type="term" value="C:cytoplasm"/>
    <property type="evidence" value="ECO:0007669"/>
    <property type="project" value="TreeGrafter"/>
</dbReference>
<organism evidence="10 11">
    <name type="scientific">Pseudobutyrivibrio xylanivorans</name>
    <dbReference type="NCBI Taxonomy" id="185007"/>
    <lineage>
        <taxon>Bacteria</taxon>
        <taxon>Bacillati</taxon>
        <taxon>Bacillota</taxon>
        <taxon>Clostridia</taxon>
        <taxon>Lachnospirales</taxon>
        <taxon>Lachnospiraceae</taxon>
        <taxon>Pseudobutyrivibrio</taxon>
    </lineage>
</organism>
<proteinExistence type="inferred from homology"/>
<protein>
    <recommendedName>
        <fullName evidence="6">Thioredoxin</fullName>
    </recommendedName>
</protein>
<feature type="active site" description="Nucleophile" evidence="7">
    <location>
        <position position="33"/>
    </location>
</feature>
<comment type="similarity">
    <text evidence="1 6">Belongs to the thioredoxin family.</text>
</comment>
<evidence type="ECO:0000256" key="8">
    <source>
        <dbReference type="PIRSR" id="PIRSR000077-4"/>
    </source>
</evidence>
<evidence type="ECO:0000256" key="7">
    <source>
        <dbReference type="PIRSR" id="PIRSR000077-1"/>
    </source>
</evidence>
<comment type="caution">
    <text evidence="10">The sequence shown here is derived from an EMBL/GenBank/DDBJ whole genome shotgun (WGS) entry which is preliminary data.</text>
</comment>
<evidence type="ECO:0000256" key="4">
    <source>
        <dbReference type="ARBA" id="ARBA00023157"/>
    </source>
</evidence>
<keyword evidence="4 8" id="KW-1015">Disulfide bond</keyword>
<dbReference type="PIRSF" id="PIRSF000077">
    <property type="entry name" value="Thioredoxin"/>
    <property type="match status" value="1"/>
</dbReference>